<gene>
    <name evidence="8" type="ORF">NONO_c41460</name>
</gene>
<evidence type="ECO:0000313" key="8">
    <source>
        <dbReference type="EMBL" id="AHH18930.1"/>
    </source>
</evidence>
<sequence>MATATTSVESPDEDTGRLENASKLRVTLIILAIVASTEIVPFHFTFIGLTARYIGQSFPEQSAGQLTWLTTLYSLVGGVAVPVFGKLSDLVGKKKVILFCLVLSIIGCAIDAMTSSWTLMLVGRGLQGLAFPAIFVSYGLIRDLAPRRYLNMAIALAGGGTGVGAILGPVIGGVLTDHYSWRSLFWFCVIWTVVTILPLALFVPETKLRAKVKIDLLGALLLGTGIAGVLIYLSNGSTWGWGQLSALSWLIGGVILLVLFYAWELFTPEPIMDPKLLRAPRFGGILVAAFLSVGIMQGLSYAMGYLAETPGGAAGDAVKKQIVDGAAAQAAQQASEQMHMQIPPSMVTQYFSVGGTLPGFNLTLLQFTMQTMLGLAVVYVLVAPLCGWMSTRIGLLKPYLASTVAFLVGCLLFAWFHDHVWQMALIALVIGIGAGAYLGTLPNMVVEAVPQEQQGISAGMYGAFNSFGTAAATAAVAAIMSANPLILHINAPGHVEDRKLNTGPMAQLPDGAAYTDIFYLFAGAAAVALVLALVLLRFYNRPSTGATAH</sequence>
<evidence type="ECO:0000259" key="7">
    <source>
        <dbReference type="PROSITE" id="PS50850"/>
    </source>
</evidence>
<dbReference type="InterPro" id="IPR020846">
    <property type="entry name" value="MFS_dom"/>
</dbReference>
<accession>W5THX3</accession>
<evidence type="ECO:0000313" key="9">
    <source>
        <dbReference type="Proteomes" id="UP000019150"/>
    </source>
</evidence>
<dbReference type="STRING" id="1415166.NONO_c41460"/>
<feature type="transmembrane region" description="Helical" evidence="6">
    <location>
        <begin position="153"/>
        <end position="172"/>
    </location>
</feature>
<feature type="transmembrane region" description="Helical" evidence="6">
    <location>
        <begin position="458"/>
        <end position="480"/>
    </location>
</feature>
<dbReference type="SUPFAM" id="SSF103473">
    <property type="entry name" value="MFS general substrate transporter"/>
    <property type="match status" value="1"/>
</dbReference>
<name>W5THX3_9NOCA</name>
<keyword evidence="4 6" id="KW-1133">Transmembrane helix</keyword>
<dbReference type="KEGG" id="nno:NONO_c41460"/>
<dbReference type="PANTHER" id="PTHR42718">
    <property type="entry name" value="MAJOR FACILITATOR SUPERFAMILY MULTIDRUG TRANSPORTER MFSC"/>
    <property type="match status" value="1"/>
</dbReference>
<evidence type="ECO:0000256" key="3">
    <source>
        <dbReference type="ARBA" id="ARBA00022692"/>
    </source>
</evidence>
<organism evidence="8 9">
    <name type="scientific">Nocardia nova SH22a</name>
    <dbReference type="NCBI Taxonomy" id="1415166"/>
    <lineage>
        <taxon>Bacteria</taxon>
        <taxon>Bacillati</taxon>
        <taxon>Actinomycetota</taxon>
        <taxon>Actinomycetes</taxon>
        <taxon>Mycobacteriales</taxon>
        <taxon>Nocardiaceae</taxon>
        <taxon>Nocardia</taxon>
    </lineage>
</organism>
<feature type="transmembrane region" description="Helical" evidence="6">
    <location>
        <begin position="184"/>
        <end position="204"/>
    </location>
</feature>
<feature type="transmembrane region" description="Helical" evidence="6">
    <location>
        <begin position="284"/>
        <end position="303"/>
    </location>
</feature>
<dbReference type="GO" id="GO:0005886">
    <property type="term" value="C:plasma membrane"/>
    <property type="evidence" value="ECO:0007669"/>
    <property type="project" value="UniProtKB-SubCell"/>
</dbReference>
<keyword evidence="3 6" id="KW-0812">Transmembrane</keyword>
<evidence type="ECO:0000256" key="2">
    <source>
        <dbReference type="ARBA" id="ARBA00022448"/>
    </source>
</evidence>
<evidence type="ECO:0000256" key="4">
    <source>
        <dbReference type="ARBA" id="ARBA00022989"/>
    </source>
</evidence>
<keyword evidence="5 6" id="KW-0472">Membrane</keyword>
<keyword evidence="2" id="KW-0813">Transport</keyword>
<feature type="transmembrane region" description="Helical" evidence="6">
    <location>
        <begin position="367"/>
        <end position="387"/>
    </location>
</feature>
<dbReference type="PANTHER" id="PTHR42718:SF9">
    <property type="entry name" value="MAJOR FACILITATOR SUPERFAMILY MULTIDRUG TRANSPORTER MFSC"/>
    <property type="match status" value="1"/>
</dbReference>
<feature type="transmembrane region" description="Helical" evidence="6">
    <location>
        <begin position="216"/>
        <end position="234"/>
    </location>
</feature>
<dbReference type="InterPro" id="IPR011701">
    <property type="entry name" value="MFS"/>
</dbReference>
<reference evidence="8 9" key="1">
    <citation type="journal article" date="2014" name="Appl. Environ. Microbiol.">
        <title>Insights into the Microbial Degradation of Rubber and Gutta-Percha by Analysis of the Complete Genome of Nocardia nova SH22a.</title>
        <authorList>
            <person name="Luo Q."/>
            <person name="Hiessl S."/>
            <person name="Poehlein A."/>
            <person name="Daniel R."/>
            <person name="Steinbuchel A."/>
        </authorList>
    </citation>
    <scope>NUCLEOTIDE SEQUENCE [LARGE SCALE GENOMIC DNA]</scope>
    <source>
        <strain evidence="8">SH22a</strain>
    </source>
</reference>
<dbReference type="PATRIC" id="fig|1415166.3.peg.4255"/>
<dbReference type="AlphaFoldDB" id="W5THX3"/>
<dbReference type="Pfam" id="PF07690">
    <property type="entry name" value="MFS_1"/>
    <property type="match status" value="2"/>
</dbReference>
<keyword evidence="9" id="KW-1185">Reference proteome</keyword>
<protein>
    <submittedName>
        <fullName evidence="8">Major facilitator superfamily transporter</fullName>
    </submittedName>
</protein>
<feature type="transmembrane region" description="Helical" evidence="6">
    <location>
        <begin position="96"/>
        <end position="115"/>
    </location>
</feature>
<feature type="transmembrane region" description="Helical" evidence="6">
    <location>
        <begin position="246"/>
        <end position="263"/>
    </location>
</feature>
<dbReference type="OrthoDB" id="3656065at2"/>
<evidence type="ECO:0000256" key="5">
    <source>
        <dbReference type="ARBA" id="ARBA00023136"/>
    </source>
</evidence>
<feature type="transmembrane region" description="Helical" evidence="6">
    <location>
        <begin position="399"/>
        <end position="417"/>
    </location>
</feature>
<dbReference type="PROSITE" id="PS50850">
    <property type="entry name" value="MFS"/>
    <property type="match status" value="1"/>
</dbReference>
<feature type="transmembrane region" description="Helical" evidence="6">
    <location>
        <begin position="26"/>
        <end position="54"/>
    </location>
</feature>
<comment type="subcellular location">
    <subcellularLocation>
        <location evidence="1">Cell membrane</location>
        <topology evidence="1">Multi-pass membrane protein</topology>
    </subcellularLocation>
</comment>
<dbReference type="RefSeq" id="WP_025350346.1">
    <property type="nucleotide sequence ID" value="NZ_CP006850.1"/>
</dbReference>
<dbReference type="EMBL" id="CP006850">
    <property type="protein sequence ID" value="AHH18930.1"/>
    <property type="molecule type" value="Genomic_DNA"/>
</dbReference>
<dbReference type="Gene3D" id="1.20.1250.20">
    <property type="entry name" value="MFS general substrate transporter like domains"/>
    <property type="match status" value="2"/>
</dbReference>
<dbReference type="HOGENOM" id="CLU_000960_34_1_11"/>
<feature type="transmembrane region" description="Helical" evidence="6">
    <location>
        <begin position="423"/>
        <end position="446"/>
    </location>
</feature>
<dbReference type="GO" id="GO:0022857">
    <property type="term" value="F:transmembrane transporter activity"/>
    <property type="evidence" value="ECO:0007669"/>
    <property type="project" value="InterPro"/>
</dbReference>
<feature type="transmembrane region" description="Helical" evidence="6">
    <location>
        <begin position="121"/>
        <end position="141"/>
    </location>
</feature>
<dbReference type="Proteomes" id="UP000019150">
    <property type="component" value="Chromosome"/>
</dbReference>
<evidence type="ECO:0000256" key="6">
    <source>
        <dbReference type="SAM" id="Phobius"/>
    </source>
</evidence>
<feature type="transmembrane region" description="Helical" evidence="6">
    <location>
        <begin position="66"/>
        <end position="84"/>
    </location>
</feature>
<dbReference type="InterPro" id="IPR036259">
    <property type="entry name" value="MFS_trans_sf"/>
</dbReference>
<proteinExistence type="predicted"/>
<feature type="transmembrane region" description="Helical" evidence="6">
    <location>
        <begin position="517"/>
        <end position="539"/>
    </location>
</feature>
<evidence type="ECO:0000256" key="1">
    <source>
        <dbReference type="ARBA" id="ARBA00004651"/>
    </source>
</evidence>
<feature type="domain" description="Major facilitator superfamily (MFS) profile" evidence="7">
    <location>
        <begin position="29"/>
        <end position="540"/>
    </location>
</feature>
<dbReference type="eggNOG" id="COG0477">
    <property type="taxonomic scope" value="Bacteria"/>
</dbReference>